<keyword evidence="3" id="KW-1185">Reference proteome</keyword>
<name>A0ABD3VX92_SINWO</name>
<organism evidence="2 3">
    <name type="scientific">Sinanodonta woodiana</name>
    <name type="common">Chinese pond mussel</name>
    <name type="synonym">Anodonta woodiana</name>
    <dbReference type="NCBI Taxonomy" id="1069815"/>
    <lineage>
        <taxon>Eukaryota</taxon>
        <taxon>Metazoa</taxon>
        <taxon>Spiralia</taxon>
        <taxon>Lophotrochozoa</taxon>
        <taxon>Mollusca</taxon>
        <taxon>Bivalvia</taxon>
        <taxon>Autobranchia</taxon>
        <taxon>Heteroconchia</taxon>
        <taxon>Palaeoheterodonta</taxon>
        <taxon>Unionida</taxon>
        <taxon>Unionoidea</taxon>
        <taxon>Unionidae</taxon>
        <taxon>Unioninae</taxon>
        <taxon>Sinanodonta</taxon>
    </lineage>
</organism>
<keyword evidence="1" id="KW-0732">Signal</keyword>
<gene>
    <name evidence="2" type="ORF">ACJMK2_043397</name>
</gene>
<feature type="signal peptide" evidence="1">
    <location>
        <begin position="1"/>
        <end position="20"/>
    </location>
</feature>
<accession>A0ABD3VX92</accession>
<feature type="chain" id="PRO_5044800065" evidence="1">
    <location>
        <begin position="21"/>
        <end position="104"/>
    </location>
</feature>
<dbReference type="EMBL" id="JBJQND010000009">
    <property type="protein sequence ID" value="KAL3866056.1"/>
    <property type="molecule type" value="Genomic_DNA"/>
</dbReference>
<proteinExistence type="predicted"/>
<dbReference type="Proteomes" id="UP001634394">
    <property type="component" value="Unassembled WGS sequence"/>
</dbReference>
<dbReference type="AlphaFoldDB" id="A0ABD3VX92"/>
<sequence>MHLSVSGLVLLACLFSICEPFFFDLIPEDRTRNVYNKREEDSAVYGDDDVLQEIPWILNIPYRTDFNKRSSTDLNTLISLLMKKVSPASQTGRPSSFRFGTGRK</sequence>
<evidence type="ECO:0000313" key="2">
    <source>
        <dbReference type="EMBL" id="KAL3866056.1"/>
    </source>
</evidence>
<evidence type="ECO:0000256" key="1">
    <source>
        <dbReference type="SAM" id="SignalP"/>
    </source>
</evidence>
<protein>
    <submittedName>
        <fullName evidence="2">Uncharacterized protein</fullName>
    </submittedName>
</protein>
<reference evidence="2 3" key="1">
    <citation type="submission" date="2024-11" db="EMBL/GenBank/DDBJ databases">
        <title>Chromosome-level genome assembly of the freshwater bivalve Anodonta woodiana.</title>
        <authorList>
            <person name="Chen X."/>
        </authorList>
    </citation>
    <scope>NUCLEOTIDE SEQUENCE [LARGE SCALE GENOMIC DNA]</scope>
    <source>
        <strain evidence="2">MN2024</strain>
        <tissue evidence="2">Gills</tissue>
    </source>
</reference>
<comment type="caution">
    <text evidence="2">The sequence shown here is derived from an EMBL/GenBank/DDBJ whole genome shotgun (WGS) entry which is preliminary data.</text>
</comment>
<evidence type="ECO:0000313" key="3">
    <source>
        <dbReference type="Proteomes" id="UP001634394"/>
    </source>
</evidence>